<sequence>MLMPIDNCVIGCKVFGKLSKDLTTYSGKSPLCANSEENVLICDCVGNLPVKRNQNIDSGNISDFGSVDSCFDFGKAA</sequence>
<organism evidence="1 2">
    <name type="scientific">Wickerhamomyces pijperi</name>
    <name type="common">Yeast</name>
    <name type="synonym">Pichia pijperi</name>
    <dbReference type="NCBI Taxonomy" id="599730"/>
    <lineage>
        <taxon>Eukaryota</taxon>
        <taxon>Fungi</taxon>
        <taxon>Dikarya</taxon>
        <taxon>Ascomycota</taxon>
        <taxon>Saccharomycotina</taxon>
        <taxon>Saccharomycetes</taxon>
        <taxon>Phaffomycetales</taxon>
        <taxon>Wickerhamomycetaceae</taxon>
        <taxon>Wickerhamomyces</taxon>
    </lineage>
</organism>
<name>A0A9P8Q0C9_WICPI</name>
<evidence type="ECO:0000313" key="2">
    <source>
        <dbReference type="Proteomes" id="UP000774326"/>
    </source>
</evidence>
<reference evidence="1" key="1">
    <citation type="journal article" date="2021" name="Open Biol.">
        <title>Shared evolutionary footprints suggest mitochondrial oxidative damage underlies multiple complex I losses in fungi.</title>
        <authorList>
            <person name="Schikora-Tamarit M.A."/>
            <person name="Marcet-Houben M."/>
            <person name="Nosek J."/>
            <person name="Gabaldon T."/>
        </authorList>
    </citation>
    <scope>NUCLEOTIDE SEQUENCE</scope>
    <source>
        <strain evidence="1">CBS2887</strain>
    </source>
</reference>
<evidence type="ECO:0000313" key="1">
    <source>
        <dbReference type="EMBL" id="KAH3680514.1"/>
    </source>
</evidence>
<proteinExistence type="predicted"/>
<keyword evidence="2" id="KW-1185">Reference proteome</keyword>
<gene>
    <name evidence="1" type="ORF">WICPIJ_008256</name>
</gene>
<reference evidence="1" key="2">
    <citation type="submission" date="2021-01" db="EMBL/GenBank/DDBJ databases">
        <authorList>
            <person name="Schikora-Tamarit M.A."/>
        </authorList>
    </citation>
    <scope>NUCLEOTIDE SEQUENCE</scope>
    <source>
        <strain evidence="1">CBS2887</strain>
    </source>
</reference>
<accession>A0A9P8Q0C9</accession>
<comment type="caution">
    <text evidence="1">The sequence shown here is derived from an EMBL/GenBank/DDBJ whole genome shotgun (WGS) entry which is preliminary data.</text>
</comment>
<dbReference type="Proteomes" id="UP000774326">
    <property type="component" value="Unassembled WGS sequence"/>
</dbReference>
<dbReference type="EMBL" id="JAEUBG010004721">
    <property type="protein sequence ID" value="KAH3680514.1"/>
    <property type="molecule type" value="Genomic_DNA"/>
</dbReference>
<protein>
    <submittedName>
        <fullName evidence="1">Uncharacterized protein</fullName>
    </submittedName>
</protein>
<dbReference type="AlphaFoldDB" id="A0A9P8Q0C9"/>